<name>A0A1A8RGL6_9TELE</name>
<protein>
    <submittedName>
        <fullName evidence="2">Zinc finger protein 837</fullName>
    </submittedName>
</protein>
<sequence>ILNEKPLTAGEPNKNRAIGFEPQCLISFIYMIIFKLLSIKMPHLMYFTLSWYQQIYNCTFMLIILLQMEKEGRSKVWAYFTKDPSGDVICSICSSSVVVCVFCCC</sequence>
<feature type="transmembrane region" description="Helical" evidence="1">
    <location>
        <begin position="44"/>
        <end position="66"/>
    </location>
</feature>
<evidence type="ECO:0000256" key="1">
    <source>
        <dbReference type="SAM" id="Phobius"/>
    </source>
</evidence>
<reference evidence="2" key="1">
    <citation type="submission" date="2016-05" db="EMBL/GenBank/DDBJ databases">
        <authorList>
            <person name="Lavstsen T."/>
            <person name="Jespersen J.S."/>
        </authorList>
    </citation>
    <scope>NUCLEOTIDE SEQUENCE</scope>
    <source>
        <tissue evidence="2">Brain</tissue>
    </source>
</reference>
<keyword evidence="1" id="KW-0472">Membrane</keyword>
<accession>A0A1A8RGL6</accession>
<feature type="non-terminal residue" evidence="2">
    <location>
        <position position="105"/>
    </location>
</feature>
<keyword evidence="1" id="KW-0812">Transmembrane</keyword>
<feature type="non-terminal residue" evidence="2">
    <location>
        <position position="1"/>
    </location>
</feature>
<reference evidence="2" key="2">
    <citation type="submission" date="2016-06" db="EMBL/GenBank/DDBJ databases">
        <title>The genome of a short-lived fish provides insights into sex chromosome evolution and the genetic control of aging.</title>
        <authorList>
            <person name="Reichwald K."/>
            <person name="Felder M."/>
            <person name="Petzold A."/>
            <person name="Koch P."/>
            <person name="Groth M."/>
            <person name="Platzer M."/>
        </authorList>
    </citation>
    <scope>NUCLEOTIDE SEQUENCE</scope>
    <source>
        <tissue evidence="2">Brain</tissue>
    </source>
</reference>
<evidence type="ECO:0000313" key="2">
    <source>
        <dbReference type="EMBL" id="SBS04827.1"/>
    </source>
</evidence>
<dbReference type="AlphaFoldDB" id="A0A1A8RGL6"/>
<gene>
    <name evidence="2" type="primary">ZNF837</name>
</gene>
<feature type="transmembrane region" description="Helical" evidence="1">
    <location>
        <begin position="20"/>
        <end position="38"/>
    </location>
</feature>
<proteinExistence type="predicted"/>
<dbReference type="EMBL" id="HAEH01016616">
    <property type="protein sequence ID" value="SBS04827.1"/>
    <property type="molecule type" value="Transcribed_RNA"/>
</dbReference>
<organism evidence="2">
    <name type="scientific">Nothobranchius rachovii</name>
    <name type="common">bluefin notho</name>
    <dbReference type="NCBI Taxonomy" id="451742"/>
    <lineage>
        <taxon>Eukaryota</taxon>
        <taxon>Metazoa</taxon>
        <taxon>Chordata</taxon>
        <taxon>Craniata</taxon>
        <taxon>Vertebrata</taxon>
        <taxon>Euteleostomi</taxon>
        <taxon>Actinopterygii</taxon>
        <taxon>Neopterygii</taxon>
        <taxon>Teleostei</taxon>
        <taxon>Neoteleostei</taxon>
        <taxon>Acanthomorphata</taxon>
        <taxon>Ovalentaria</taxon>
        <taxon>Atherinomorphae</taxon>
        <taxon>Cyprinodontiformes</taxon>
        <taxon>Nothobranchiidae</taxon>
        <taxon>Nothobranchius</taxon>
    </lineage>
</organism>
<keyword evidence="1" id="KW-1133">Transmembrane helix</keyword>